<dbReference type="EMBL" id="AK366391">
    <property type="protein sequence ID" value="BAJ97594.1"/>
    <property type="molecule type" value="mRNA"/>
</dbReference>
<protein>
    <submittedName>
        <fullName evidence="2">Predicted protein</fullName>
    </submittedName>
</protein>
<organism evidence="2">
    <name type="scientific">Hordeum vulgare subsp. vulgare</name>
    <name type="common">Domesticated barley</name>
    <dbReference type="NCBI Taxonomy" id="112509"/>
    <lineage>
        <taxon>Eukaryota</taxon>
        <taxon>Viridiplantae</taxon>
        <taxon>Streptophyta</taxon>
        <taxon>Embryophyta</taxon>
        <taxon>Tracheophyta</taxon>
        <taxon>Spermatophyta</taxon>
        <taxon>Magnoliopsida</taxon>
        <taxon>Liliopsida</taxon>
        <taxon>Poales</taxon>
        <taxon>Poaceae</taxon>
        <taxon>BOP clade</taxon>
        <taxon>Pooideae</taxon>
        <taxon>Triticodae</taxon>
        <taxon>Triticeae</taxon>
        <taxon>Hordeinae</taxon>
        <taxon>Hordeum</taxon>
    </lineage>
</organism>
<feature type="transmembrane region" description="Helical" evidence="1">
    <location>
        <begin position="12"/>
        <end position="29"/>
    </location>
</feature>
<evidence type="ECO:0000256" key="1">
    <source>
        <dbReference type="SAM" id="Phobius"/>
    </source>
</evidence>
<evidence type="ECO:0000313" key="2">
    <source>
        <dbReference type="EMBL" id="BAJ97594.1"/>
    </source>
</evidence>
<sequence>MAWISEQKPKGKFYGALAGSFLAFSWGHWHHRIAATFGLRCSKVYTQLAILGISIVFGDYITCQPRFGANELFANNLFLNNNLFTGNLKSLI</sequence>
<keyword evidence="1" id="KW-0812">Transmembrane</keyword>
<proteinExistence type="evidence at transcript level"/>
<accession>F2DR73</accession>
<name>F2DR73_HORVV</name>
<reference evidence="2" key="1">
    <citation type="journal article" date="2011" name="Plant Physiol.">
        <title>Comprehensive sequence analysis of 24,783 barley full-length cDNAs derived from 12 clone libraries.</title>
        <authorList>
            <person name="Matsumoto T."/>
            <person name="Tanaka T."/>
            <person name="Sakai H."/>
            <person name="Amano N."/>
            <person name="Kanamori H."/>
            <person name="Kurita K."/>
            <person name="Kikuta A."/>
            <person name="Kamiya K."/>
            <person name="Yamamoto M."/>
            <person name="Ikawa H."/>
            <person name="Fujii N."/>
            <person name="Hori K."/>
            <person name="Itoh T."/>
            <person name="Sato K."/>
        </authorList>
    </citation>
    <scope>NUCLEOTIDE SEQUENCE</scope>
    <source>
        <tissue evidence="2">Shoot and root</tissue>
    </source>
</reference>
<dbReference type="AlphaFoldDB" id="F2DR73"/>
<keyword evidence="1" id="KW-1133">Transmembrane helix</keyword>
<keyword evidence="1" id="KW-0472">Membrane</keyword>